<dbReference type="InterPro" id="IPR009014">
    <property type="entry name" value="Transketo_C/PFOR_II"/>
</dbReference>
<dbReference type="Pfam" id="PF02780">
    <property type="entry name" value="Transketolase_C"/>
    <property type="match status" value="1"/>
</dbReference>
<dbReference type="Pfam" id="PF02779">
    <property type="entry name" value="Transket_pyr"/>
    <property type="match status" value="1"/>
</dbReference>
<comment type="cofactor">
    <cofactor evidence="1">
        <name>thiamine diphosphate</name>
        <dbReference type="ChEBI" id="CHEBI:58937"/>
    </cofactor>
</comment>
<evidence type="ECO:0000259" key="5">
    <source>
        <dbReference type="SMART" id="SM00861"/>
    </source>
</evidence>
<dbReference type="Proteomes" id="UP000429785">
    <property type="component" value="Unassembled WGS sequence"/>
</dbReference>
<evidence type="ECO:0000313" key="7">
    <source>
        <dbReference type="Proteomes" id="UP000429785"/>
    </source>
</evidence>
<dbReference type="PANTHER" id="PTHR43257:SF2">
    <property type="entry name" value="PYRUVATE DEHYDROGENASE E1 COMPONENT SUBUNIT BETA"/>
    <property type="match status" value="1"/>
</dbReference>
<dbReference type="SUPFAM" id="SSF52922">
    <property type="entry name" value="TK C-terminal domain-like"/>
    <property type="match status" value="1"/>
</dbReference>
<dbReference type="SMART" id="SM00861">
    <property type="entry name" value="Transket_pyr"/>
    <property type="match status" value="1"/>
</dbReference>
<dbReference type="RefSeq" id="WP_152130638.1">
    <property type="nucleotide sequence ID" value="NZ_WELG01000001.1"/>
</dbReference>
<dbReference type="GO" id="GO:0016624">
    <property type="term" value="F:oxidoreductase activity, acting on the aldehyde or oxo group of donors, disulfide as acceptor"/>
    <property type="evidence" value="ECO:0007669"/>
    <property type="project" value="InterPro"/>
</dbReference>
<evidence type="ECO:0000313" key="6">
    <source>
        <dbReference type="EMBL" id="KAB7530763.1"/>
    </source>
</evidence>
<dbReference type="CDD" id="cd02000">
    <property type="entry name" value="TPP_E1_PDC_ADC_BCADC"/>
    <property type="match status" value="1"/>
</dbReference>
<reference evidence="6 7" key="1">
    <citation type="submission" date="2019-10" db="EMBL/GenBank/DDBJ databases">
        <title>Muricauda olearia CL-SS4 JCM15563 genome.</title>
        <authorList>
            <person name="Liu L."/>
        </authorList>
    </citation>
    <scope>NUCLEOTIDE SEQUENCE [LARGE SCALE GENOMIC DNA]</scope>
    <source>
        <strain evidence="6 7">CL-SS4</strain>
    </source>
</reference>
<dbReference type="EMBL" id="WELG01000001">
    <property type="protein sequence ID" value="KAB7530763.1"/>
    <property type="molecule type" value="Genomic_DNA"/>
</dbReference>
<dbReference type="Gene3D" id="3.40.50.920">
    <property type="match status" value="1"/>
</dbReference>
<dbReference type="FunFam" id="3.40.50.970:FF:000001">
    <property type="entry name" value="Pyruvate dehydrogenase E1 beta subunit"/>
    <property type="match status" value="1"/>
</dbReference>
<evidence type="ECO:0000256" key="2">
    <source>
        <dbReference type="ARBA" id="ARBA00003906"/>
    </source>
</evidence>
<evidence type="ECO:0000256" key="1">
    <source>
        <dbReference type="ARBA" id="ARBA00001964"/>
    </source>
</evidence>
<proteinExistence type="predicted"/>
<comment type="caution">
    <text evidence="6">The sequence shown here is derived from an EMBL/GenBank/DDBJ whole genome shotgun (WGS) entry which is preliminary data.</text>
</comment>
<feature type="domain" description="Transketolase-like pyrimidine-binding" evidence="5">
    <location>
        <begin position="341"/>
        <end position="514"/>
    </location>
</feature>
<dbReference type="OrthoDB" id="9771835at2"/>
<accession>A0A6I1DZ45</accession>
<organism evidence="6 7">
    <name type="scientific">Flagellimonas olearia</name>
    <dbReference type="NCBI Taxonomy" id="552546"/>
    <lineage>
        <taxon>Bacteria</taxon>
        <taxon>Pseudomonadati</taxon>
        <taxon>Bacteroidota</taxon>
        <taxon>Flavobacteriia</taxon>
        <taxon>Flavobacteriales</taxon>
        <taxon>Flavobacteriaceae</taxon>
        <taxon>Flagellimonas</taxon>
    </lineage>
</organism>
<dbReference type="CDD" id="cd07036">
    <property type="entry name" value="TPP_PYR_E1-PDHc-beta_like"/>
    <property type="match status" value="1"/>
</dbReference>
<name>A0A6I1DZ45_9FLAO</name>
<keyword evidence="4" id="KW-0786">Thiamine pyrophosphate</keyword>
<dbReference type="InterPro" id="IPR005475">
    <property type="entry name" value="Transketolase-like_Pyr-bd"/>
</dbReference>
<protein>
    <submittedName>
        <fullName evidence="6">Dehydrogenase</fullName>
    </submittedName>
</protein>
<dbReference type="InterPro" id="IPR001017">
    <property type="entry name" value="DH_E1"/>
</dbReference>
<sequence>MRYHIGDLDQQKLRDLYTAMLKPRMIEEKMLVLLRQGKISKWFSGIGQEAISVGVTHALKSEEYILPMHRNLGVFTSRNIPLHRLFAQWQGKQSGFTQGRDRSFHFGTQEYKIVGMISHLGPQLGVADGIALANMLKRNKQVTAVFTGEGATSEGDFHEALNVASVWNLPVLFCIENNGYGLSTPTNEQYNCENLADRARGYGMESRIIDGNNILEVYTKVDEICRTIRKRPRPILLEFKTFRMRGHEEASGTKYVPENLMKKWAKKDPIANYESFLLDENLVSMEEIEALKERISAEINENLQMAFDEPVISSIESKELGEVYQDFKFEEVEIRNEIKNIRFVDAISEGLEQSMYRHNELILMGQDIADYGGVFKITEGFISKFGKSRVRNTPICESVIVSAAMGLSINGMKAVVEMQFADFVSSGFNPIVNYLAKVHYRWNEKADVVIRMPCGGGVGAGPFHSQTNEAWFTKVPGLKVVYPAFPHDAKGLLNTAINDPNPVLFFEHKGLYRSVYGDVPLDYYTLPLGKANLVKEGEAVSIVSYGAGVHWALEVLEKHPEIEADLVDLCTLQPLDADAVYTSVRKTGKLIILQEDTLFGGIASDISAMVMENCFEHLDAPVKRVGSLETPVPFARELEENYLPKKRFETALLELYNY</sequence>
<evidence type="ECO:0000256" key="4">
    <source>
        <dbReference type="ARBA" id="ARBA00023052"/>
    </source>
</evidence>
<dbReference type="PANTHER" id="PTHR43257">
    <property type="entry name" value="PYRUVATE DEHYDROGENASE E1 COMPONENT BETA SUBUNIT"/>
    <property type="match status" value="1"/>
</dbReference>
<dbReference type="SUPFAM" id="SSF52518">
    <property type="entry name" value="Thiamin diphosphate-binding fold (THDP-binding)"/>
    <property type="match status" value="2"/>
</dbReference>
<dbReference type="AlphaFoldDB" id="A0A6I1DZ45"/>
<evidence type="ECO:0000256" key="3">
    <source>
        <dbReference type="ARBA" id="ARBA00023002"/>
    </source>
</evidence>
<gene>
    <name evidence="6" type="ORF">F8C76_04485</name>
</gene>
<comment type="function">
    <text evidence="2">E1 component of the 2-oxoglutarate dehydrogenase (OGDH) complex which catalyzes the decarboxylation of 2-oxoglutarate, the first step in the conversion of 2-oxoglutarate to succinyl-CoA and CO(2).</text>
</comment>
<dbReference type="InterPro" id="IPR033248">
    <property type="entry name" value="Transketolase_C"/>
</dbReference>
<dbReference type="Pfam" id="PF00676">
    <property type="entry name" value="E1_dh"/>
    <property type="match status" value="1"/>
</dbReference>
<keyword evidence="3" id="KW-0560">Oxidoreductase</keyword>
<dbReference type="Gene3D" id="3.40.50.970">
    <property type="match status" value="2"/>
</dbReference>
<dbReference type="InterPro" id="IPR029061">
    <property type="entry name" value="THDP-binding"/>
</dbReference>